<keyword evidence="4" id="KW-0010">Activator</keyword>
<feature type="compositionally biased region" description="Basic and acidic residues" evidence="8">
    <location>
        <begin position="243"/>
        <end position="259"/>
    </location>
</feature>
<evidence type="ECO:0000256" key="4">
    <source>
        <dbReference type="ARBA" id="ARBA00023159"/>
    </source>
</evidence>
<dbReference type="PROSITE" id="PS51152">
    <property type="entry name" value="NFYA_HAP2_2"/>
    <property type="match status" value="1"/>
</dbReference>
<dbReference type="Gene3D" id="6.10.250.2430">
    <property type="match status" value="1"/>
</dbReference>
<dbReference type="PANTHER" id="PTHR12632">
    <property type="entry name" value="TRANSCRIPTION FACTOR NF-Y ALPHA-RELATED"/>
    <property type="match status" value="1"/>
</dbReference>
<sequence>MQPEGADRKTGAPSIIIKMEGDHQSGAISGGAPIQVLQLNQALQDHGNQQMLLQTLQQSLGGNAVSSGAGQQVQVVPISSLPGQGLMVQAQAVQQTAQPQMLQFTLDGSQTFLYQPVQLPAESIQNVNINGNIVQIPNQAMTSATGSAGAAPVVMLAAAPQDQSGMATVQNPTVFAPATSSAAPANLQPGVIKVEPGTSAPAAAVETIPTITASVVESEEEPLYVNAKQYKRILKRRQARAKLEAQGKIPKERPKYLHESRHKHAMNRVRGEGGRFHTKNDD</sequence>
<keyword evidence="2 7" id="KW-0805">Transcription regulation</keyword>
<dbReference type="SMART" id="SM00521">
    <property type="entry name" value="CBF"/>
    <property type="match status" value="1"/>
</dbReference>
<reference evidence="10" key="1">
    <citation type="journal article" date="2015" name="Proc. Natl. Acad. Sci. U.S.A.">
        <title>Genome sequence of the Asian Tiger mosquito, Aedes albopictus, reveals insights into its biology, genetics, and evolution.</title>
        <authorList>
            <person name="Chen X.G."/>
            <person name="Jiang X."/>
            <person name="Gu J."/>
            <person name="Xu M."/>
            <person name="Wu Y."/>
            <person name="Deng Y."/>
            <person name="Zhang C."/>
            <person name="Bonizzoni M."/>
            <person name="Dermauw W."/>
            <person name="Vontas J."/>
            <person name="Armbruster P."/>
            <person name="Huang X."/>
            <person name="Yang Y."/>
            <person name="Zhang H."/>
            <person name="He W."/>
            <person name="Peng H."/>
            <person name="Liu Y."/>
            <person name="Wu K."/>
            <person name="Chen J."/>
            <person name="Lirakis M."/>
            <person name="Topalis P."/>
            <person name="Van Leeuwen T."/>
            <person name="Hall A.B."/>
            <person name="Jiang X."/>
            <person name="Thorpe C."/>
            <person name="Mueller R.L."/>
            <person name="Sun C."/>
            <person name="Waterhouse R.M."/>
            <person name="Yan G."/>
            <person name="Tu Z.J."/>
            <person name="Fang X."/>
            <person name="James A.A."/>
        </authorList>
    </citation>
    <scope>NUCLEOTIDE SEQUENCE [LARGE SCALE GENOMIC DNA]</scope>
    <source>
        <strain evidence="10">Foshan</strain>
    </source>
</reference>
<protein>
    <recommendedName>
        <fullName evidence="7">Nuclear transcription factor Y subunit</fullName>
    </recommendedName>
</protein>
<evidence type="ECO:0000256" key="7">
    <source>
        <dbReference type="RuleBase" id="RU367155"/>
    </source>
</evidence>
<comment type="function">
    <text evidence="7">Component of the sequence-specific heterotrimeric transcription factor (NF-Y) which specifically recognizes a 5'-CCAAT-3' box motif found in the promoters of its target genes.</text>
</comment>
<organism evidence="9 10">
    <name type="scientific">Aedes albopictus</name>
    <name type="common">Asian tiger mosquito</name>
    <name type="synonym">Stegomyia albopicta</name>
    <dbReference type="NCBI Taxonomy" id="7160"/>
    <lineage>
        <taxon>Eukaryota</taxon>
        <taxon>Metazoa</taxon>
        <taxon>Ecdysozoa</taxon>
        <taxon>Arthropoda</taxon>
        <taxon>Hexapoda</taxon>
        <taxon>Insecta</taxon>
        <taxon>Pterygota</taxon>
        <taxon>Neoptera</taxon>
        <taxon>Endopterygota</taxon>
        <taxon>Diptera</taxon>
        <taxon>Nematocera</taxon>
        <taxon>Culicoidea</taxon>
        <taxon>Culicidae</taxon>
        <taxon>Culicinae</taxon>
        <taxon>Aedini</taxon>
        <taxon>Aedes</taxon>
        <taxon>Stegomyia</taxon>
    </lineage>
</organism>
<dbReference type="PRINTS" id="PR00616">
    <property type="entry name" value="CCAATSUBUNTB"/>
</dbReference>
<dbReference type="Proteomes" id="UP000069940">
    <property type="component" value="Unassembled WGS sequence"/>
</dbReference>
<keyword evidence="3 7" id="KW-0238">DNA-binding</keyword>
<evidence type="ECO:0000256" key="8">
    <source>
        <dbReference type="SAM" id="MobiDB-lite"/>
    </source>
</evidence>
<reference evidence="9" key="2">
    <citation type="submission" date="2025-05" db="UniProtKB">
        <authorList>
            <consortium name="EnsemblMetazoa"/>
        </authorList>
    </citation>
    <scope>IDENTIFICATION</scope>
    <source>
        <strain evidence="9">Foshan</strain>
    </source>
</reference>
<dbReference type="EnsemblMetazoa" id="AALFPA23_016301.R23752">
    <property type="protein sequence ID" value="AALFPA23_016301.P23752"/>
    <property type="gene ID" value="AALFPA23_016301"/>
</dbReference>
<dbReference type="RefSeq" id="XP_062710097.1">
    <property type="nucleotide sequence ID" value="XM_062854113.1"/>
</dbReference>
<evidence type="ECO:0000313" key="10">
    <source>
        <dbReference type="Proteomes" id="UP000069940"/>
    </source>
</evidence>
<comment type="subcellular location">
    <subcellularLocation>
        <location evidence="1 7">Nucleus</location>
    </subcellularLocation>
</comment>
<comment type="similarity">
    <text evidence="7">Belongs to the NFYA/HAP2 subunit family.</text>
</comment>
<dbReference type="Pfam" id="PF02045">
    <property type="entry name" value="CBFB_NFYA"/>
    <property type="match status" value="1"/>
</dbReference>
<keyword evidence="10" id="KW-1185">Reference proteome</keyword>
<comment type="subunit">
    <text evidence="7">Heterotrimer.</text>
</comment>
<evidence type="ECO:0000256" key="6">
    <source>
        <dbReference type="ARBA" id="ARBA00023242"/>
    </source>
</evidence>
<proteinExistence type="inferred from homology"/>
<evidence type="ECO:0000256" key="3">
    <source>
        <dbReference type="ARBA" id="ARBA00023125"/>
    </source>
</evidence>
<evidence type="ECO:0000256" key="2">
    <source>
        <dbReference type="ARBA" id="ARBA00023015"/>
    </source>
</evidence>
<name>A0ABM1Z9B3_AEDAL</name>
<keyword evidence="5 7" id="KW-0804">Transcription</keyword>
<feature type="region of interest" description="Disordered" evidence="8">
    <location>
        <begin position="243"/>
        <end position="282"/>
    </location>
</feature>
<feature type="compositionally biased region" description="Basic and acidic residues" evidence="8">
    <location>
        <begin position="269"/>
        <end position="282"/>
    </location>
</feature>
<keyword evidence="6 7" id="KW-0539">Nucleus</keyword>
<evidence type="ECO:0000256" key="1">
    <source>
        <dbReference type="ARBA" id="ARBA00004123"/>
    </source>
</evidence>
<dbReference type="InterPro" id="IPR001289">
    <property type="entry name" value="NFYA"/>
</dbReference>
<dbReference type="PROSITE" id="PS00686">
    <property type="entry name" value="NFYA_HAP2_1"/>
    <property type="match status" value="1"/>
</dbReference>
<dbReference type="GeneID" id="134283916"/>
<evidence type="ECO:0000256" key="5">
    <source>
        <dbReference type="ARBA" id="ARBA00023163"/>
    </source>
</evidence>
<accession>A0ABM1Z9B3</accession>
<dbReference type="InterPro" id="IPR018362">
    <property type="entry name" value="CCAAT-binding_factor_CS"/>
</dbReference>
<evidence type="ECO:0000313" key="9">
    <source>
        <dbReference type="EnsemblMetazoa" id="AALFPA23_016301.P23752"/>
    </source>
</evidence>